<dbReference type="AlphaFoldDB" id="A0A4R6GIM3"/>
<dbReference type="RefSeq" id="WP_338322770.1">
    <property type="nucleotide sequence ID" value="NZ_PTLZ01000001.1"/>
</dbReference>
<dbReference type="EMBL" id="SNWF01000004">
    <property type="protein sequence ID" value="TDN94826.1"/>
    <property type="molecule type" value="Genomic_DNA"/>
</dbReference>
<proteinExistence type="predicted"/>
<dbReference type="Proteomes" id="UP000294737">
    <property type="component" value="Unassembled WGS sequence"/>
</dbReference>
<gene>
    <name evidence="1" type="ORF">EV677_1383</name>
</gene>
<comment type="caution">
    <text evidence="1">The sequence shown here is derived from an EMBL/GenBank/DDBJ whole genome shotgun (WGS) entry which is preliminary data.</text>
</comment>
<sequence>MANMTLAAHMHRKQKGVTLVGLILVLAIIGLIAVLAMKVTPTVTEYFSIKKAIGSVKAVGGGIPEMRAAFNRQAEVGYIDAISGQDLEILKNGDDVEINFAYQKIIPLVGPVSLMIDYAGSTNENRLKKKAAP</sequence>
<dbReference type="Pfam" id="PF16137">
    <property type="entry name" value="DUF4845"/>
    <property type="match status" value="1"/>
</dbReference>
<dbReference type="Pfam" id="PF07963">
    <property type="entry name" value="N_methyl"/>
    <property type="match status" value="1"/>
</dbReference>
<evidence type="ECO:0000313" key="1">
    <source>
        <dbReference type="EMBL" id="TDN94826.1"/>
    </source>
</evidence>
<accession>A0A4R6GIM3</accession>
<organism evidence="1 2">
    <name type="scientific">Herminiimonas fonticola</name>
    <dbReference type="NCBI Taxonomy" id="303380"/>
    <lineage>
        <taxon>Bacteria</taxon>
        <taxon>Pseudomonadati</taxon>
        <taxon>Pseudomonadota</taxon>
        <taxon>Betaproteobacteria</taxon>
        <taxon>Burkholderiales</taxon>
        <taxon>Oxalobacteraceae</taxon>
        <taxon>Herminiimonas</taxon>
    </lineage>
</organism>
<dbReference type="InterPro" id="IPR032314">
    <property type="entry name" value="DUF4845"/>
</dbReference>
<reference evidence="1 2" key="1">
    <citation type="submission" date="2019-03" db="EMBL/GenBank/DDBJ databases">
        <title>Genomic Encyclopedia of Type Strains, Phase IV (KMG-IV): sequencing the most valuable type-strain genomes for metagenomic binning, comparative biology and taxonomic classification.</title>
        <authorList>
            <person name="Goeker M."/>
        </authorList>
    </citation>
    <scope>NUCLEOTIDE SEQUENCE [LARGE SCALE GENOMIC DNA]</scope>
    <source>
        <strain evidence="1 2">DSM 18555</strain>
    </source>
</reference>
<evidence type="ECO:0000313" key="2">
    <source>
        <dbReference type="Proteomes" id="UP000294737"/>
    </source>
</evidence>
<keyword evidence="2" id="KW-1185">Reference proteome</keyword>
<dbReference type="InterPro" id="IPR012902">
    <property type="entry name" value="N_methyl_site"/>
</dbReference>
<name>A0A4R6GIM3_9BURK</name>
<protein>
    <submittedName>
        <fullName evidence="1">Pilin/secretion family protein with methylation motif</fullName>
    </submittedName>
</protein>